<dbReference type="SMART" id="SM00213">
    <property type="entry name" value="UBQ"/>
    <property type="match status" value="1"/>
</dbReference>
<evidence type="ECO:0000256" key="3">
    <source>
        <dbReference type="ARBA" id="ARBA00022786"/>
    </source>
</evidence>
<dbReference type="eggNOG" id="KOG1872">
    <property type="taxonomic scope" value="Eukaryota"/>
</dbReference>
<gene>
    <name evidence="8" type="ORF">AURANDRAFT_27497</name>
</gene>
<dbReference type="InterPro" id="IPR038765">
    <property type="entry name" value="Papain-like_cys_pep_sf"/>
</dbReference>
<dbReference type="GO" id="GO:0016579">
    <property type="term" value="P:protein deubiquitination"/>
    <property type="evidence" value="ECO:0007669"/>
    <property type="project" value="InterPro"/>
</dbReference>
<keyword evidence="3 6" id="KW-0833">Ubl conjugation pathway</keyword>
<dbReference type="AlphaFoldDB" id="F0YBD6"/>
<protein>
    <recommendedName>
        <fullName evidence="6">Ubiquitin carboxyl-terminal hydrolase</fullName>
        <ecNumber evidence="6">3.4.19.12</ecNumber>
    </recommendedName>
</protein>
<dbReference type="InterPro" id="IPR044635">
    <property type="entry name" value="UBP14-like"/>
</dbReference>
<dbReference type="KEGG" id="aaf:AURANDRAFT_27497"/>
<evidence type="ECO:0000256" key="1">
    <source>
        <dbReference type="ARBA" id="ARBA00000707"/>
    </source>
</evidence>
<dbReference type="GO" id="GO:0004843">
    <property type="term" value="F:cysteine-type deubiquitinase activity"/>
    <property type="evidence" value="ECO:0007669"/>
    <property type="project" value="UniProtKB-UniRule"/>
</dbReference>
<evidence type="ECO:0000256" key="5">
    <source>
        <dbReference type="ARBA" id="ARBA00022807"/>
    </source>
</evidence>
<comment type="similarity">
    <text evidence="6">Belongs to the peptidase C19 family.</text>
</comment>
<dbReference type="InParanoid" id="F0YBD6"/>
<keyword evidence="2 6" id="KW-0645">Protease</keyword>
<dbReference type="PANTHER" id="PTHR43982">
    <property type="entry name" value="UBIQUITIN CARBOXYL-TERMINAL HYDROLASE"/>
    <property type="match status" value="1"/>
</dbReference>
<dbReference type="FunCoup" id="F0YBD6">
    <property type="interactions" value="683"/>
</dbReference>
<keyword evidence="9" id="KW-1185">Reference proteome</keyword>
<dbReference type="InterPro" id="IPR001394">
    <property type="entry name" value="Peptidase_C19_UCH"/>
</dbReference>
<evidence type="ECO:0000256" key="6">
    <source>
        <dbReference type="RuleBase" id="RU366025"/>
    </source>
</evidence>
<evidence type="ECO:0000256" key="2">
    <source>
        <dbReference type="ARBA" id="ARBA00022670"/>
    </source>
</evidence>
<evidence type="ECO:0000256" key="4">
    <source>
        <dbReference type="ARBA" id="ARBA00022801"/>
    </source>
</evidence>
<dbReference type="InterPro" id="IPR029071">
    <property type="entry name" value="Ubiquitin-like_domsf"/>
</dbReference>
<evidence type="ECO:0000259" key="7">
    <source>
        <dbReference type="PROSITE" id="PS50235"/>
    </source>
</evidence>
<keyword evidence="4 6" id="KW-0378">Hydrolase</keyword>
<dbReference type="Proteomes" id="UP000002729">
    <property type="component" value="Unassembled WGS sequence"/>
</dbReference>
<dbReference type="OMA" id="FKSDAEY"/>
<dbReference type="InterPro" id="IPR028889">
    <property type="entry name" value="USP"/>
</dbReference>
<evidence type="ECO:0000313" key="9">
    <source>
        <dbReference type="Proteomes" id="UP000002729"/>
    </source>
</evidence>
<dbReference type="PROSITE" id="PS00973">
    <property type="entry name" value="USP_2"/>
    <property type="match status" value="1"/>
</dbReference>
<dbReference type="SUPFAM" id="SSF54001">
    <property type="entry name" value="Cysteine proteinases"/>
    <property type="match status" value="1"/>
</dbReference>
<dbReference type="GO" id="GO:0043161">
    <property type="term" value="P:proteasome-mediated ubiquitin-dependent protein catabolic process"/>
    <property type="evidence" value="ECO:0007669"/>
    <property type="project" value="InterPro"/>
</dbReference>
<dbReference type="SUPFAM" id="SSF54236">
    <property type="entry name" value="Ubiquitin-like"/>
    <property type="match status" value="1"/>
</dbReference>
<dbReference type="GO" id="GO:0070628">
    <property type="term" value="F:proteasome binding"/>
    <property type="evidence" value="ECO:0007669"/>
    <property type="project" value="TreeGrafter"/>
</dbReference>
<dbReference type="Gene3D" id="3.10.20.90">
    <property type="entry name" value="Phosphatidylinositol 3-kinase Catalytic Subunit, Chain A, domain 1"/>
    <property type="match status" value="1"/>
</dbReference>
<keyword evidence="5 6" id="KW-0788">Thiol protease</keyword>
<name>F0YBD6_AURAN</name>
<dbReference type="OrthoDB" id="333239at2759"/>
<dbReference type="PROSITE" id="PS50235">
    <property type="entry name" value="USP_3"/>
    <property type="match status" value="1"/>
</dbReference>
<comment type="catalytic activity">
    <reaction evidence="1 6">
        <text>Thiol-dependent hydrolysis of ester, thioester, amide, peptide and isopeptide bonds formed by the C-terminal Gly of ubiquitin (a 76-residue protein attached to proteins as an intracellular targeting signal).</text>
        <dbReference type="EC" id="3.4.19.12"/>
    </reaction>
</comment>
<dbReference type="PANTHER" id="PTHR43982:SF1">
    <property type="entry name" value="UBIQUITIN CARBOXYL-TERMINAL HYDROLASE 14"/>
    <property type="match status" value="1"/>
</dbReference>
<proteinExistence type="inferred from homology"/>
<feature type="domain" description="USP" evidence="7">
    <location>
        <begin position="104"/>
        <end position="476"/>
    </location>
</feature>
<dbReference type="EC" id="3.4.19.12" evidence="6"/>
<sequence length="480" mass="50452">MISVNVKWGKEVVVAEVAPGDSPAKFMEQLEAKTGVPVARMKLMARGAWRGVLKADMSLAALKEGQNVTLMGTAETLVAPAVATKFLEDMGEAEAAATGLVLPAGFANLGNTCYMNSTLQCLKAVPELRAGLDALAAKRPGAGDVPGALAETYRALDASTKPVEPARFVATLRAAFPQFAQRGRGGGFAQQDAEELYSTLLANLAAALTDAPPRGAANVVDGLFGLELEETLTCAESDAEPPVTRSDVARKLVCNIQGGTAGANVNHLAEGLKLALAGSLDKRSDALGRDATWAKTSRVSKLSPYLCVQFMRFYWKATPDSADHAGVKCKIMRPVSFNLALDVFDFCAPPLQAAIKANRDKYGAKVDAAALAAADAAARGEAAAAPATDAMDEGGDDDDDLKAALALSGVYELFAVVTHKGRSADGGHYMGWVKQDGDKWLVFDDDLVSESDAEFVKNLKGGGDEHMSYLQFYRAKSGGN</sequence>
<dbReference type="Gene3D" id="3.90.70.10">
    <property type="entry name" value="Cysteine proteinases"/>
    <property type="match status" value="1"/>
</dbReference>
<dbReference type="MEROPS" id="C19.A05"/>
<dbReference type="RefSeq" id="XP_009037639.1">
    <property type="nucleotide sequence ID" value="XM_009039391.1"/>
</dbReference>
<organism evidence="9">
    <name type="scientific">Aureococcus anophagefferens</name>
    <name type="common">Harmful bloom alga</name>
    <dbReference type="NCBI Taxonomy" id="44056"/>
    <lineage>
        <taxon>Eukaryota</taxon>
        <taxon>Sar</taxon>
        <taxon>Stramenopiles</taxon>
        <taxon>Ochrophyta</taxon>
        <taxon>Pelagophyceae</taxon>
        <taxon>Pelagomonadales</taxon>
        <taxon>Pelagomonadaceae</taxon>
        <taxon>Aureococcus</taxon>
    </lineage>
</organism>
<reference evidence="8 9" key="1">
    <citation type="journal article" date="2011" name="Proc. Natl. Acad. Sci. U.S.A.">
        <title>Niche of harmful alga Aureococcus anophagefferens revealed through ecogenomics.</title>
        <authorList>
            <person name="Gobler C.J."/>
            <person name="Berry D.L."/>
            <person name="Dyhrman S.T."/>
            <person name="Wilhelm S.W."/>
            <person name="Salamov A."/>
            <person name="Lobanov A.V."/>
            <person name="Zhang Y."/>
            <person name="Collier J.L."/>
            <person name="Wurch L.L."/>
            <person name="Kustka A.B."/>
            <person name="Dill B.D."/>
            <person name="Shah M."/>
            <person name="VerBerkmoes N.C."/>
            <person name="Kuo A."/>
            <person name="Terry A."/>
            <person name="Pangilinan J."/>
            <person name="Lindquist E.A."/>
            <person name="Lucas S."/>
            <person name="Paulsen I.T."/>
            <person name="Hattenrath-Lehmann T.K."/>
            <person name="Talmage S.C."/>
            <person name="Walker E.A."/>
            <person name="Koch F."/>
            <person name="Burson A.M."/>
            <person name="Marcoval M.A."/>
            <person name="Tang Y.Z."/>
            <person name="Lecleir G.R."/>
            <person name="Coyne K.J."/>
            <person name="Berg G.M."/>
            <person name="Bertrand E.M."/>
            <person name="Saito M.A."/>
            <person name="Gladyshev V.N."/>
            <person name="Grigoriev I.V."/>
        </authorList>
    </citation>
    <scope>NUCLEOTIDE SEQUENCE [LARGE SCALE GENOMIC DNA]</scope>
    <source>
        <strain evidence="9">CCMP 1984</strain>
    </source>
</reference>
<dbReference type="PROSITE" id="PS00972">
    <property type="entry name" value="USP_1"/>
    <property type="match status" value="1"/>
</dbReference>
<evidence type="ECO:0000313" key="8">
    <source>
        <dbReference type="EMBL" id="EGB07641.1"/>
    </source>
</evidence>
<accession>F0YBD6</accession>
<dbReference type="GO" id="GO:0061136">
    <property type="term" value="P:regulation of proteasomal protein catabolic process"/>
    <property type="evidence" value="ECO:0007669"/>
    <property type="project" value="TreeGrafter"/>
</dbReference>
<dbReference type="InterPro" id="IPR018200">
    <property type="entry name" value="USP_CS"/>
</dbReference>
<dbReference type="EMBL" id="GL833130">
    <property type="protein sequence ID" value="EGB07641.1"/>
    <property type="molecule type" value="Genomic_DNA"/>
</dbReference>
<dbReference type="InterPro" id="IPR000626">
    <property type="entry name" value="Ubiquitin-like_dom"/>
</dbReference>
<dbReference type="Pfam" id="PF00443">
    <property type="entry name" value="UCH"/>
    <property type="match status" value="1"/>
</dbReference>
<dbReference type="GeneID" id="20220374"/>